<dbReference type="Proteomes" id="UP000214646">
    <property type="component" value="Unassembled WGS sequence"/>
</dbReference>
<dbReference type="InterPro" id="IPR013783">
    <property type="entry name" value="Ig-like_fold"/>
</dbReference>
<accession>A0A225DPN4</accession>
<dbReference type="EMBL" id="NIDE01000010">
    <property type="protein sequence ID" value="OWK39456.1"/>
    <property type="molecule type" value="Genomic_DNA"/>
</dbReference>
<evidence type="ECO:0000259" key="2">
    <source>
        <dbReference type="Pfam" id="PF01345"/>
    </source>
</evidence>
<dbReference type="PANTHER" id="PTHR34819">
    <property type="entry name" value="LARGE CYSTEINE-RICH PERIPLASMIC PROTEIN OMCB"/>
    <property type="match status" value="1"/>
</dbReference>
<dbReference type="NCBIfam" id="TIGR01451">
    <property type="entry name" value="B_ant_repeat"/>
    <property type="match status" value="1"/>
</dbReference>
<dbReference type="AlphaFoldDB" id="A0A225DPN4"/>
<feature type="region of interest" description="Disordered" evidence="1">
    <location>
        <begin position="36"/>
        <end position="94"/>
    </location>
</feature>
<comment type="caution">
    <text evidence="3">The sequence shown here is derived from an EMBL/GenBank/DDBJ whole genome shotgun (WGS) entry which is preliminary data.</text>
</comment>
<keyword evidence="4" id="KW-1185">Reference proteome</keyword>
<protein>
    <submittedName>
        <fullName evidence="3">Outer membrane protein</fullName>
    </submittedName>
</protein>
<dbReference type="Gene3D" id="2.60.40.10">
    <property type="entry name" value="Immunoglobulins"/>
    <property type="match status" value="3"/>
</dbReference>
<dbReference type="InterPro" id="IPR001434">
    <property type="entry name" value="OmcB-like_DUF11"/>
</dbReference>
<feature type="compositionally biased region" description="Low complexity" evidence="1">
    <location>
        <begin position="67"/>
        <end position="91"/>
    </location>
</feature>
<gene>
    <name evidence="3" type="ORF">FRUB_06019</name>
</gene>
<evidence type="ECO:0000313" key="4">
    <source>
        <dbReference type="Proteomes" id="UP000214646"/>
    </source>
</evidence>
<evidence type="ECO:0000313" key="3">
    <source>
        <dbReference type="EMBL" id="OWK39456.1"/>
    </source>
</evidence>
<feature type="domain" description="DUF11" evidence="2">
    <location>
        <begin position="386"/>
        <end position="478"/>
    </location>
</feature>
<dbReference type="Pfam" id="PF01345">
    <property type="entry name" value="DUF11"/>
    <property type="match status" value="2"/>
</dbReference>
<reference evidence="4" key="1">
    <citation type="submission" date="2017-06" db="EMBL/GenBank/DDBJ databases">
        <title>Genome analysis of Fimbriiglobus ruber SP5, the first member of the order Planctomycetales with confirmed chitinolytic capability.</title>
        <authorList>
            <person name="Ravin N.V."/>
            <person name="Rakitin A.L."/>
            <person name="Ivanova A.A."/>
            <person name="Beletsky A.V."/>
            <person name="Kulichevskaya I.S."/>
            <person name="Mardanov A.V."/>
            <person name="Dedysh S.N."/>
        </authorList>
    </citation>
    <scope>NUCLEOTIDE SEQUENCE [LARGE SCALE GENOMIC DNA]</scope>
    <source>
        <strain evidence="4">SP5</strain>
    </source>
</reference>
<name>A0A225DPN4_9BACT</name>
<organism evidence="3 4">
    <name type="scientific">Fimbriiglobus ruber</name>
    <dbReference type="NCBI Taxonomy" id="1908690"/>
    <lineage>
        <taxon>Bacteria</taxon>
        <taxon>Pseudomonadati</taxon>
        <taxon>Planctomycetota</taxon>
        <taxon>Planctomycetia</taxon>
        <taxon>Gemmatales</taxon>
        <taxon>Gemmataceae</taxon>
        <taxon>Fimbriiglobus</taxon>
    </lineage>
</organism>
<sequence>MPSHIAPGKDVAYKIIVTNTSQADAYRVTVRNPIPAGVVSVGGKTDPKPDKAEGTSSALSMTKPERPAAAAERPAAAAERPAAVPERPAAATPLPKELTWHIGTLRAGERKEIDLILNTSPDAKEISNKAFVSFEHGQAVLTRVDKPKLVVRKAAPKQAAQTDPLVVKVEITNTSRVSVSDVKLVEDVSKGFEFASDPDSDAGVSPQQRIWKIGTLRAGEKRDVQYRLTAKEAGDLYATSKVTSAEVAEVDLAESTTKVLKGDMTLEFEGPPKASAGEPAPYAIKITNTGTLPLAEIRIAAAVPEDCTVTKMTTGGRRFRDQLVWDIPDREGGPLKPGQSYMVRFGLKTNTPGTRTVRATADAGRGLERSREVVTTFQGAAALQWTASVDPVSLTVGGKGTLTVRVTNQGTEVAKDVRLQVELPPQIRVDKAVPANRDLKGGVAFDALVLSPGKSETYSLSYTAEAAGQAFFQMSLSAESLGERPLTKKQAVEIGAGR</sequence>
<evidence type="ECO:0000256" key="1">
    <source>
        <dbReference type="SAM" id="MobiDB-lite"/>
    </source>
</evidence>
<dbReference type="InterPro" id="IPR047589">
    <property type="entry name" value="DUF11_rpt"/>
</dbReference>
<dbReference type="InterPro" id="IPR051172">
    <property type="entry name" value="Chlamydia_OmcB"/>
</dbReference>
<proteinExistence type="predicted"/>
<feature type="domain" description="DUF11" evidence="2">
    <location>
        <begin position="151"/>
        <end position="255"/>
    </location>
</feature>